<proteinExistence type="predicted"/>
<dbReference type="Pfam" id="PF05834">
    <property type="entry name" value="Lycopene_cycl"/>
    <property type="match status" value="2"/>
</dbReference>
<dbReference type="SUPFAM" id="SSF51905">
    <property type="entry name" value="FAD/NAD(P)-binding domain"/>
    <property type="match status" value="1"/>
</dbReference>
<dbReference type="PANTHER" id="PTHR39757:SF5">
    <property type="entry name" value="OS02G0190600 PROTEIN"/>
    <property type="match status" value="1"/>
</dbReference>
<name>A0A7X9SU43_9CORY</name>
<reference evidence="2 3" key="1">
    <citation type="submission" date="2020-04" db="EMBL/GenBank/DDBJ databases">
        <authorList>
            <person name="Hitch T.C.A."/>
            <person name="Wylensek D."/>
            <person name="Clavel T."/>
        </authorList>
    </citation>
    <scope>NUCLEOTIDE SEQUENCE [LARGE SCALE GENOMIC DNA]</scope>
    <source>
        <strain evidence="2 3">BL-383-APC-2I</strain>
    </source>
</reference>
<organism evidence="2 3">
    <name type="scientific">Corynebacterium xerosis</name>
    <dbReference type="NCBI Taxonomy" id="1725"/>
    <lineage>
        <taxon>Bacteria</taxon>
        <taxon>Bacillati</taxon>
        <taxon>Actinomycetota</taxon>
        <taxon>Actinomycetes</taxon>
        <taxon>Mycobacteriales</taxon>
        <taxon>Corynebacteriaceae</taxon>
        <taxon>Corynebacterium</taxon>
    </lineage>
</organism>
<dbReference type="AlphaFoldDB" id="A0A7X9SU43"/>
<dbReference type="EMBL" id="JABAGA010000001">
    <property type="protein sequence ID" value="NMF08141.1"/>
    <property type="molecule type" value="Genomic_DNA"/>
</dbReference>
<feature type="region of interest" description="Disordered" evidence="1">
    <location>
        <begin position="321"/>
        <end position="345"/>
    </location>
</feature>
<dbReference type="InterPro" id="IPR036188">
    <property type="entry name" value="FAD/NAD-bd_sf"/>
</dbReference>
<evidence type="ECO:0000256" key="1">
    <source>
        <dbReference type="SAM" id="MobiDB-lite"/>
    </source>
</evidence>
<accession>A0A7X9SU43</accession>
<dbReference type="PANTHER" id="PTHR39757">
    <property type="match status" value="1"/>
</dbReference>
<sequence>MSQFGRRSGSPRTRAVVLGLGPAGRVAAHRAAARGWDVIALDPAGGSMPSTVGAWAHQLPAWLPADAVASRFRPTVITSDGSRRLLDDDYAVLDTAVMSGFGGFDVRQEAGLGGSRFGFAWSSTRSRTRRSCAVRIRAVRDRIRNFLSPDPLSGPSVFIHHEHYDSSDGEIPEGFVDPNGEGGDFAEWSNPDVVVDAVGASPDAAVLEARQLAFGQVFRVRDLPDDVRVPVLMDFTVPGDADLPPEHADAAGRFPATFSYRLPLGDGTWLIEETILAARASSDANDPRRAELRAHLRRMQARRLTDLGVDPARAIADETVDFPMGPSQLPDNRPSTPLRERLRGVPVPGRPRLSLDLSFLARPVSGSGTPGYGHFGASGGWMHPATGYSVGAVLADVDRFLDHLAARDDASPPGGRPLAWLRRRGLHVLLGFDADQTREFFDSFLSLPDAAIREYLTGTSTPKTLAVMVALAIPLVRRNPKTLARLLATFADGRPVDA</sequence>
<dbReference type="Proteomes" id="UP000589552">
    <property type="component" value="Unassembled WGS sequence"/>
</dbReference>
<dbReference type="PRINTS" id="PR00368">
    <property type="entry name" value="FADPNR"/>
</dbReference>
<dbReference type="RefSeq" id="WP_168936979.1">
    <property type="nucleotide sequence ID" value="NZ_JABAGA010000001.1"/>
</dbReference>
<comment type="caution">
    <text evidence="2">The sequence shown here is derived from an EMBL/GenBank/DDBJ whole genome shotgun (WGS) entry which is preliminary data.</text>
</comment>
<evidence type="ECO:0008006" key="4">
    <source>
        <dbReference type="Google" id="ProtNLM"/>
    </source>
</evidence>
<evidence type="ECO:0000313" key="2">
    <source>
        <dbReference type="EMBL" id="NMF08141.1"/>
    </source>
</evidence>
<gene>
    <name evidence="2" type="ORF">HF852_00710</name>
</gene>
<protein>
    <recommendedName>
        <fullName evidence="4">Lycopene beta cyclase</fullName>
    </recommendedName>
</protein>
<evidence type="ECO:0000313" key="3">
    <source>
        <dbReference type="Proteomes" id="UP000589552"/>
    </source>
</evidence>